<dbReference type="Gene3D" id="3.40.50.2000">
    <property type="entry name" value="Glycogen Phosphorylase B"/>
    <property type="match status" value="2"/>
</dbReference>
<dbReference type="EMBL" id="CP016537">
    <property type="protein sequence ID" value="ANU15353.1"/>
    <property type="molecule type" value="Genomic_DNA"/>
</dbReference>
<dbReference type="PANTHER" id="PTHR45947:SF3">
    <property type="entry name" value="SULFOQUINOVOSYL TRANSFERASE SQD2"/>
    <property type="match status" value="1"/>
</dbReference>
<feature type="domain" description="Glycosyltransferase subfamily 4-like N-terminal" evidence="2">
    <location>
        <begin position="15"/>
        <end position="178"/>
    </location>
</feature>
<dbReference type="Proteomes" id="UP000092687">
    <property type="component" value="Chromosome"/>
</dbReference>
<organism evidence="3 4">
    <name type="scientific">Planococcus halocryophilus</name>
    <dbReference type="NCBI Taxonomy" id="1215089"/>
    <lineage>
        <taxon>Bacteria</taxon>
        <taxon>Bacillati</taxon>
        <taxon>Bacillota</taxon>
        <taxon>Bacilli</taxon>
        <taxon>Bacillales</taxon>
        <taxon>Caryophanaceae</taxon>
        <taxon>Planococcus</taxon>
    </lineage>
</organism>
<dbReference type="AlphaFoldDB" id="A0A1C7DVW4"/>
<evidence type="ECO:0000259" key="2">
    <source>
        <dbReference type="Pfam" id="PF13439"/>
    </source>
</evidence>
<proteinExistence type="predicted"/>
<gene>
    <name evidence="3" type="ORF">BBI08_16485</name>
</gene>
<dbReference type="GO" id="GO:0016757">
    <property type="term" value="F:glycosyltransferase activity"/>
    <property type="evidence" value="ECO:0007669"/>
    <property type="project" value="InterPro"/>
</dbReference>
<dbReference type="Pfam" id="PF00534">
    <property type="entry name" value="Glycos_transf_1"/>
    <property type="match status" value="1"/>
</dbReference>
<dbReference type="RefSeq" id="WP_008496682.1">
    <property type="nucleotide sequence ID" value="NZ_CP016537.2"/>
</dbReference>
<dbReference type="OrthoDB" id="9802525at2"/>
<reference evidence="4" key="1">
    <citation type="submission" date="2016-07" db="EMBL/GenBank/DDBJ databases">
        <authorList>
            <person name="See-Too W.S."/>
        </authorList>
    </citation>
    <scope>NUCLEOTIDE SEQUENCE [LARGE SCALE GENOMIC DNA]</scope>
    <source>
        <strain evidence="4">DSM 24743</strain>
    </source>
</reference>
<evidence type="ECO:0000259" key="1">
    <source>
        <dbReference type="Pfam" id="PF00534"/>
    </source>
</evidence>
<dbReference type="STRING" id="1215089.BBI08_16485"/>
<feature type="domain" description="Glycosyl transferase family 1" evidence="1">
    <location>
        <begin position="197"/>
        <end position="341"/>
    </location>
</feature>
<keyword evidence="4" id="KW-1185">Reference proteome</keyword>
<sequence length="379" mass="42773">MKILIVTETFLPSTDGIVTRLTACIRWLHRDGHEIQIIAPDLGVTEFDGAVVKGIPAFAFPFYRSKKFAFPNRLVKKYMLEFNPDVVHIVNPAVVGYSGVTYAKKLAIPMVASYHTNIPQYMAYYKLGKLDWLMWWFMRKMHNAADLNLCTSHTVLKELEEKGFERLQVWKRGVDTEKFHPNHATTDMRSHLTDGQNDKILLLYVGRLAAEKEIEKIRDVLLESDHFCLAIVGDGPHRNELETYFKGTQTVFTGFIHGDELASAFASADAFVFPSTTETLGLVIMEAMASGLPVVAAESGPTKEQVIDRRNGLLYDSKDPESFKQTILQLEDTKFRQQLAHQALLDVADLGWAAVAQQIRDLYKQVAEAETVDSFQAVD</sequence>
<dbReference type="InterPro" id="IPR028098">
    <property type="entry name" value="Glyco_trans_4-like_N"/>
</dbReference>
<accession>A0A1C7DVW4</accession>
<evidence type="ECO:0000313" key="4">
    <source>
        <dbReference type="Proteomes" id="UP000092687"/>
    </source>
</evidence>
<dbReference type="SUPFAM" id="SSF53756">
    <property type="entry name" value="UDP-Glycosyltransferase/glycogen phosphorylase"/>
    <property type="match status" value="1"/>
</dbReference>
<evidence type="ECO:0000313" key="3">
    <source>
        <dbReference type="EMBL" id="ANU15353.1"/>
    </source>
</evidence>
<dbReference type="PANTHER" id="PTHR45947">
    <property type="entry name" value="SULFOQUINOVOSYL TRANSFERASE SQD2"/>
    <property type="match status" value="1"/>
</dbReference>
<dbReference type="KEGG" id="phc:BBI08_16485"/>
<dbReference type="InterPro" id="IPR001296">
    <property type="entry name" value="Glyco_trans_1"/>
</dbReference>
<name>A0A1C7DVW4_9BACL</name>
<dbReference type="Pfam" id="PF13439">
    <property type="entry name" value="Glyco_transf_4"/>
    <property type="match status" value="1"/>
</dbReference>
<dbReference type="InterPro" id="IPR050194">
    <property type="entry name" value="Glycosyltransferase_grp1"/>
</dbReference>
<keyword evidence="3" id="KW-0808">Transferase</keyword>
<reference evidence="4" key="2">
    <citation type="submission" date="2016-10" db="EMBL/GenBank/DDBJ databases">
        <authorList>
            <person name="See-Too W.S."/>
        </authorList>
    </citation>
    <scope>NUCLEOTIDE SEQUENCE [LARGE SCALE GENOMIC DNA]</scope>
    <source>
        <strain evidence="4">DSM 24743</strain>
    </source>
</reference>
<protein>
    <submittedName>
        <fullName evidence="3">Glycosyl transferase</fullName>
    </submittedName>
</protein>
<dbReference type="CDD" id="cd03814">
    <property type="entry name" value="GT4-like"/>
    <property type="match status" value="1"/>
</dbReference>